<keyword evidence="3 8" id="KW-0540">Nuclease</keyword>
<comment type="cofactor">
    <cofactor evidence="1 8">
        <name>Mg(2+)</name>
        <dbReference type="ChEBI" id="CHEBI:18420"/>
    </cofactor>
</comment>
<dbReference type="Proteomes" id="UP000078437">
    <property type="component" value="Chromosome"/>
</dbReference>
<comment type="similarity">
    <text evidence="7 8">Belongs to the PINc/VapC protein family.</text>
</comment>
<evidence type="ECO:0000256" key="8">
    <source>
        <dbReference type="HAMAP-Rule" id="MF_00265"/>
    </source>
</evidence>
<sequence length="150" mass="16050">MATVDAALLDTDVFSALFVTPPQVVDKQGHPVAAWTMALTGRRPLISFQTRAEVLSGAYLAGWGEKRLEALFAILDAMPTIDEDRAVVEAYARLLAAAQKAGHPFGNNAHHVGDRWIAACAIAKDVPLLTGNHKHFDGAPGLTLLTIKRG</sequence>
<reference evidence="11" key="2">
    <citation type="submission" date="2016-01" db="EMBL/GenBank/DDBJ databases">
        <title>Complete genome sequence of Agromyces aureus AR33T and comparison with related organisms.</title>
        <authorList>
            <person name="Corretto E."/>
            <person name="Antonielli L."/>
            <person name="Sessitsch A."/>
            <person name="Brader G."/>
        </authorList>
    </citation>
    <scope>NUCLEOTIDE SEQUENCE [LARGE SCALE GENOMIC DNA]</scope>
    <source>
        <strain evidence="11">AR33</strain>
    </source>
</reference>
<comment type="function">
    <text evidence="8">Toxic component of a toxin-antitoxin (TA) system. An RNase.</text>
</comment>
<dbReference type="CDD" id="cd18749">
    <property type="entry name" value="PIN_VapC4-5_FitB-like"/>
    <property type="match status" value="1"/>
</dbReference>
<dbReference type="InterPro" id="IPR029060">
    <property type="entry name" value="PIN-like_dom_sf"/>
</dbReference>
<dbReference type="GO" id="GO:0016787">
    <property type="term" value="F:hydrolase activity"/>
    <property type="evidence" value="ECO:0007669"/>
    <property type="project" value="UniProtKB-KW"/>
</dbReference>
<evidence type="ECO:0000256" key="4">
    <source>
        <dbReference type="ARBA" id="ARBA00022723"/>
    </source>
</evidence>
<protein>
    <recommendedName>
        <fullName evidence="8">Ribonuclease VapC</fullName>
        <shortName evidence="8">RNase VapC</shortName>
        <ecNumber evidence="8">3.1.-.-</ecNumber>
    </recommendedName>
    <alternativeName>
        <fullName evidence="8">Toxin VapC</fullName>
    </alternativeName>
</protein>
<evidence type="ECO:0000256" key="1">
    <source>
        <dbReference type="ARBA" id="ARBA00001946"/>
    </source>
</evidence>
<gene>
    <name evidence="8" type="primary">vapC</name>
    <name evidence="10" type="ORF">ATC03_18440</name>
</gene>
<dbReference type="SUPFAM" id="SSF88723">
    <property type="entry name" value="PIN domain-like"/>
    <property type="match status" value="1"/>
</dbReference>
<keyword evidence="5 8" id="KW-0378">Hydrolase</keyword>
<dbReference type="GO" id="GO:0000287">
    <property type="term" value="F:magnesium ion binding"/>
    <property type="evidence" value="ECO:0007669"/>
    <property type="project" value="UniProtKB-UniRule"/>
</dbReference>
<dbReference type="AlphaFoldDB" id="A0A191WJI9"/>
<evidence type="ECO:0000256" key="5">
    <source>
        <dbReference type="ARBA" id="ARBA00022801"/>
    </source>
</evidence>
<dbReference type="PANTHER" id="PTHR33653">
    <property type="entry name" value="RIBONUCLEASE VAPC2"/>
    <property type="match status" value="1"/>
</dbReference>
<dbReference type="InterPro" id="IPR022907">
    <property type="entry name" value="VapC_family"/>
</dbReference>
<dbReference type="GO" id="GO:0090729">
    <property type="term" value="F:toxin activity"/>
    <property type="evidence" value="ECO:0007669"/>
    <property type="project" value="UniProtKB-KW"/>
</dbReference>
<dbReference type="HAMAP" id="MF_00265">
    <property type="entry name" value="VapC_Nob1"/>
    <property type="match status" value="1"/>
</dbReference>
<dbReference type="InterPro" id="IPR050556">
    <property type="entry name" value="Type_II_TA_system_RNase"/>
</dbReference>
<feature type="binding site" evidence="8">
    <location>
        <position position="10"/>
    </location>
    <ligand>
        <name>Mg(2+)</name>
        <dbReference type="ChEBI" id="CHEBI:18420"/>
    </ligand>
</feature>
<keyword evidence="4 8" id="KW-0479">Metal-binding</keyword>
<evidence type="ECO:0000256" key="2">
    <source>
        <dbReference type="ARBA" id="ARBA00022649"/>
    </source>
</evidence>
<dbReference type="GO" id="GO:0004540">
    <property type="term" value="F:RNA nuclease activity"/>
    <property type="evidence" value="ECO:0007669"/>
    <property type="project" value="InterPro"/>
</dbReference>
<feature type="binding site" evidence="8">
    <location>
        <position position="114"/>
    </location>
    <ligand>
        <name>Mg(2+)</name>
        <dbReference type="ChEBI" id="CHEBI:18420"/>
    </ligand>
</feature>
<keyword evidence="8" id="KW-0800">Toxin</keyword>
<dbReference type="KEGG" id="agy:ATC03_18440"/>
<keyword evidence="11" id="KW-1185">Reference proteome</keyword>
<evidence type="ECO:0000256" key="3">
    <source>
        <dbReference type="ARBA" id="ARBA00022722"/>
    </source>
</evidence>
<keyword evidence="2 8" id="KW-1277">Toxin-antitoxin system</keyword>
<evidence type="ECO:0000313" key="10">
    <source>
        <dbReference type="EMBL" id="ANJ28382.1"/>
    </source>
</evidence>
<feature type="domain" description="PIN" evidence="9">
    <location>
        <begin position="8"/>
        <end position="134"/>
    </location>
</feature>
<dbReference type="STRING" id="453304.ATC03_18440"/>
<dbReference type="OrthoDB" id="3837965at2"/>
<dbReference type="RefSeq" id="WP_067880386.1">
    <property type="nucleotide sequence ID" value="NZ_CP013979.1"/>
</dbReference>
<proteinExistence type="inferred from homology"/>
<name>A0A191WJI9_9MICO</name>
<keyword evidence="6 8" id="KW-0460">Magnesium</keyword>
<dbReference type="InterPro" id="IPR002716">
    <property type="entry name" value="PIN_dom"/>
</dbReference>
<dbReference type="Gene3D" id="3.40.50.1010">
    <property type="entry name" value="5'-nuclease"/>
    <property type="match status" value="1"/>
</dbReference>
<organism evidence="10 11">
    <name type="scientific">Agromyces aureus</name>
    <dbReference type="NCBI Taxonomy" id="453304"/>
    <lineage>
        <taxon>Bacteria</taxon>
        <taxon>Bacillati</taxon>
        <taxon>Actinomycetota</taxon>
        <taxon>Actinomycetes</taxon>
        <taxon>Micrococcales</taxon>
        <taxon>Microbacteriaceae</taxon>
        <taxon>Agromyces</taxon>
    </lineage>
</organism>
<dbReference type="Pfam" id="PF01850">
    <property type="entry name" value="PIN"/>
    <property type="match status" value="1"/>
</dbReference>
<dbReference type="PANTHER" id="PTHR33653:SF1">
    <property type="entry name" value="RIBONUCLEASE VAPC2"/>
    <property type="match status" value="1"/>
</dbReference>
<dbReference type="EMBL" id="CP013979">
    <property type="protein sequence ID" value="ANJ28382.1"/>
    <property type="molecule type" value="Genomic_DNA"/>
</dbReference>
<dbReference type="EC" id="3.1.-.-" evidence="8"/>
<evidence type="ECO:0000256" key="6">
    <source>
        <dbReference type="ARBA" id="ARBA00022842"/>
    </source>
</evidence>
<evidence type="ECO:0000313" key="11">
    <source>
        <dbReference type="Proteomes" id="UP000078437"/>
    </source>
</evidence>
<evidence type="ECO:0000259" key="9">
    <source>
        <dbReference type="Pfam" id="PF01850"/>
    </source>
</evidence>
<reference evidence="10 11" key="1">
    <citation type="journal article" date="2016" name="Int. J. Syst. Evol. Microbiol.">
        <title>Agromyces aureus sp. nov., isolated from the rhizosphere of Salix caprea L. grown in a heavy-metal-contaminated soil.</title>
        <authorList>
            <person name="Corretto E."/>
            <person name="Antonielli L."/>
            <person name="Sessitsch A."/>
            <person name="Compant S."/>
            <person name="Gorfer M."/>
            <person name="Kuffner M."/>
            <person name="Brader G."/>
        </authorList>
    </citation>
    <scope>NUCLEOTIDE SEQUENCE [LARGE SCALE GENOMIC DNA]</scope>
    <source>
        <strain evidence="10 11">AR33</strain>
    </source>
</reference>
<accession>A0A191WJI9</accession>
<evidence type="ECO:0000256" key="7">
    <source>
        <dbReference type="ARBA" id="ARBA00038093"/>
    </source>
</evidence>